<sequence length="598" mass="65913">MNMRQTCPLDHYQHGGWSGPWLTVNNAADKTWVPVSETHMIVSRSSDGRGLLALKDFDDASDNETYRGNFKSIYFAVPPYLDSILPVLNQRQTVVTQGKCVEIRSPPLMENKDVRVRSTDPVGTRPSEEIINASGHDRSWILLSRFVTGFLPPPLRNWLPQYRQAGAGRFGCPVSWFAGYWNCLAWVFGAASMSSVLANKIVSMYMFFHPELSHRAAAPSSAISFARGYAAASFCSPTEPCLPSAICKSHHGDAISLLIVVCLLPPPQIPCIGCYITAGRTFWTLAHDNTTPFSRTFHNTFNATVTCGCLITNLGCICVGSTTAFSTLVGSFVHFSSLSYITAILPHLPSGRSGIRLGYFLHVRLDANRECACVFELADIEAPKTNLLSSLSTQSSTLPEKPLPSTFLMQLEDKIETSLLTSGPRIRNHASEALRQDFLTLDIQSQLEPAFISNNLQGIVPRAASSATTTNYITLAPSLLSGTTTAAVTDVFISWTIDGIDALIRSTSGRPIWTTFLIITTLAILFLISVLIVEVTDFLWTFARSGLSWLRSNCSWWRRQRAIRLSGAERRLIAVPTADSDEKRVGKSYVEFCEVELC</sequence>
<keyword evidence="1" id="KW-1133">Transmembrane helix</keyword>
<dbReference type="HOGENOM" id="CLU_456415_0_0_1"/>
<dbReference type="Proteomes" id="UP000001628">
    <property type="component" value="Unassembled WGS sequence"/>
</dbReference>
<dbReference type="VEuPathDB" id="FungiDB:PADG_11589"/>
<dbReference type="EMBL" id="KN275959">
    <property type="protein sequence ID" value="KGM92388.1"/>
    <property type="molecule type" value="Genomic_DNA"/>
</dbReference>
<protein>
    <submittedName>
        <fullName evidence="2">Uncharacterized protein</fullName>
    </submittedName>
</protein>
<gene>
    <name evidence="2" type="ORF">PADG_11589</name>
</gene>
<reference evidence="2 3" key="1">
    <citation type="journal article" date="2011" name="PLoS Genet.">
        <title>Comparative genomic analysis of human fungal pathogens causing paracoccidioidomycosis.</title>
        <authorList>
            <person name="Desjardins C.A."/>
            <person name="Champion M.D."/>
            <person name="Holder J.W."/>
            <person name="Muszewska A."/>
            <person name="Goldberg J."/>
            <person name="Bailao A.M."/>
            <person name="Brigido M.M."/>
            <person name="Ferreira M.E."/>
            <person name="Garcia A.M."/>
            <person name="Grynberg M."/>
            <person name="Gujja S."/>
            <person name="Heiman D.I."/>
            <person name="Henn M.R."/>
            <person name="Kodira C.D."/>
            <person name="Leon-Narvaez H."/>
            <person name="Longo L.V."/>
            <person name="Ma L.J."/>
            <person name="Malavazi I."/>
            <person name="Matsuo A.L."/>
            <person name="Morais F.V."/>
            <person name="Pereira M."/>
            <person name="Rodriguez-Brito S."/>
            <person name="Sakthikumar S."/>
            <person name="Salem-Izacc S.M."/>
            <person name="Sykes S.M."/>
            <person name="Teixeira M.M."/>
            <person name="Vallejo M.C."/>
            <person name="Walter M.E."/>
            <person name="Yandava C."/>
            <person name="Young S."/>
            <person name="Zeng Q."/>
            <person name="Zucker J."/>
            <person name="Felipe M.S."/>
            <person name="Goldman G.H."/>
            <person name="Haas B.J."/>
            <person name="McEwen J.G."/>
            <person name="Nino-Vega G."/>
            <person name="Puccia R."/>
            <person name="San-Blas G."/>
            <person name="Soares C.M."/>
            <person name="Birren B.W."/>
            <person name="Cuomo C.A."/>
        </authorList>
    </citation>
    <scope>NUCLEOTIDE SEQUENCE [LARGE SCALE GENOMIC DNA]</scope>
    <source>
        <strain evidence="2 3">Pb18</strain>
    </source>
</reference>
<proteinExistence type="predicted"/>
<dbReference type="AlphaFoldDB" id="A0A0A0HVJ6"/>
<keyword evidence="1" id="KW-0472">Membrane</keyword>
<dbReference type="RefSeq" id="XP_010759044.1">
    <property type="nucleotide sequence ID" value="XM_010760742.1"/>
</dbReference>
<name>A0A0A0HVJ6_PARBD</name>
<dbReference type="GeneID" id="22587486"/>
<evidence type="ECO:0000256" key="1">
    <source>
        <dbReference type="SAM" id="Phobius"/>
    </source>
</evidence>
<dbReference type="InParanoid" id="A0A0A0HVJ6"/>
<keyword evidence="3" id="KW-1185">Reference proteome</keyword>
<dbReference type="eggNOG" id="ENOG502R87R">
    <property type="taxonomic scope" value="Eukaryota"/>
</dbReference>
<evidence type="ECO:0000313" key="3">
    <source>
        <dbReference type="Proteomes" id="UP000001628"/>
    </source>
</evidence>
<keyword evidence="1" id="KW-0812">Transmembrane</keyword>
<dbReference type="OrthoDB" id="4184211at2759"/>
<evidence type="ECO:0000313" key="2">
    <source>
        <dbReference type="EMBL" id="KGM92388.1"/>
    </source>
</evidence>
<organism evidence="2 3">
    <name type="scientific">Paracoccidioides brasiliensis (strain Pb18)</name>
    <dbReference type="NCBI Taxonomy" id="502780"/>
    <lineage>
        <taxon>Eukaryota</taxon>
        <taxon>Fungi</taxon>
        <taxon>Dikarya</taxon>
        <taxon>Ascomycota</taxon>
        <taxon>Pezizomycotina</taxon>
        <taxon>Eurotiomycetes</taxon>
        <taxon>Eurotiomycetidae</taxon>
        <taxon>Onygenales</taxon>
        <taxon>Ajellomycetaceae</taxon>
        <taxon>Paracoccidioides</taxon>
    </lineage>
</organism>
<dbReference type="KEGG" id="pbn:PADG_11589"/>
<accession>A0A0A0HVJ6</accession>
<feature type="transmembrane region" description="Helical" evidence="1">
    <location>
        <begin position="512"/>
        <end position="535"/>
    </location>
</feature>